<feature type="compositionally biased region" description="Low complexity" evidence="5">
    <location>
        <begin position="109"/>
        <end position="121"/>
    </location>
</feature>
<reference evidence="7" key="2">
    <citation type="journal article" date="2022" name="Microb. Genom.">
        <title>A chromosome-scale genome assembly of the tomato pathogen Cladosporium fulvum reveals a compartmentalized genome architecture and the presence of a dispensable chromosome.</title>
        <authorList>
            <person name="Zaccaron A.Z."/>
            <person name="Chen L.H."/>
            <person name="Samaras A."/>
            <person name="Stergiopoulos I."/>
        </authorList>
    </citation>
    <scope>NUCLEOTIDE SEQUENCE</scope>
    <source>
        <strain evidence="7">Race5_Kim</strain>
    </source>
</reference>
<evidence type="ECO:0000259" key="6">
    <source>
        <dbReference type="PROSITE" id="PS50135"/>
    </source>
</evidence>
<dbReference type="EMBL" id="CP090168">
    <property type="protein sequence ID" value="UJO19294.1"/>
    <property type="molecule type" value="Genomic_DNA"/>
</dbReference>
<proteinExistence type="predicted"/>
<keyword evidence="1" id="KW-0479">Metal-binding</keyword>
<dbReference type="Pfam" id="PF00569">
    <property type="entry name" value="ZZ"/>
    <property type="match status" value="1"/>
</dbReference>
<evidence type="ECO:0000256" key="5">
    <source>
        <dbReference type="SAM" id="MobiDB-lite"/>
    </source>
</evidence>
<dbReference type="OrthoDB" id="661148at2759"/>
<dbReference type="Proteomes" id="UP000756132">
    <property type="component" value="Chromosome 6"/>
</dbReference>
<dbReference type="SMART" id="SM00291">
    <property type="entry name" value="ZnF_ZZ"/>
    <property type="match status" value="1"/>
</dbReference>
<accession>A0A9Q8PB89</accession>
<evidence type="ECO:0000313" key="8">
    <source>
        <dbReference type="Proteomes" id="UP000756132"/>
    </source>
</evidence>
<keyword evidence="2 4" id="KW-0863">Zinc-finger</keyword>
<dbReference type="InterPro" id="IPR000433">
    <property type="entry name" value="Znf_ZZ"/>
</dbReference>
<evidence type="ECO:0000256" key="2">
    <source>
        <dbReference type="ARBA" id="ARBA00022771"/>
    </source>
</evidence>
<dbReference type="PROSITE" id="PS50135">
    <property type="entry name" value="ZF_ZZ_2"/>
    <property type="match status" value="1"/>
</dbReference>
<dbReference type="OMA" id="YYANTYH"/>
<dbReference type="InterPro" id="IPR043145">
    <property type="entry name" value="Znf_ZZ_sf"/>
</dbReference>
<organism evidence="7 8">
    <name type="scientific">Passalora fulva</name>
    <name type="common">Tomato leaf mold</name>
    <name type="synonym">Cladosporium fulvum</name>
    <dbReference type="NCBI Taxonomy" id="5499"/>
    <lineage>
        <taxon>Eukaryota</taxon>
        <taxon>Fungi</taxon>
        <taxon>Dikarya</taxon>
        <taxon>Ascomycota</taxon>
        <taxon>Pezizomycotina</taxon>
        <taxon>Dothideomycetes</taxon>
        <taxon>Dothideomycetidae</taxon>
        <taxon>Mycosphaerellales</taxon>
        <taxon>Mycosphaerellaceae</taxon>
        <taxon>Fulvia</taxon>
    </lineage>
</organism>
<sequence length="328" mass="35171">MSGSKTNKFFNYLANKIAPPGYDPGQLYAGAGYPYAAPQYAAPAFDPTQIMSSLGAQYTGATATGNSRQHNGNHIQGDDYRTHASDQAQLYNGNVYYANTYHHYYQHEAAAAAREQQTSSAPPAPSTAPPASGQRPRPDLPPRQEGVASAPPPQPQAATQDYSRVFHCASCDSCGKSYLRGIRWKCLSCPDHDVCADCKTQGTDEGHSFRQLPSAAEPPLRLASLGTYAAQGSQFGILSALNNNTMYEMCDLPRLDPLVIGARNGHFQVCQTLMEKIGASYPPQCISAAINAAKTAPGYMGNLLAIYLESQATANEQKKTQGAGLYGF</sequence>
<name>A0A9Q8PB89_PASFU</name>
<gene>
    <name evidence="7" type="ORF">CLAFUR5_06739</name>
</gene>
<dbReference type="SUPFAM" id="SSF57850">
    <property type="entry name" value="RING/U-box"/>
    <property type="match status" value="1"/>
</dbReference>
<dbReference type="AlphaFoldDB" id="A0A9Q8PB89"/>
<dbReference type="RefSeq" id="XP_047763660.1">
    <property type="nucleotide sequence ID" value="XM_047905887.1"/>
</dbReference>
<dbReference type="GeneID" id="71986617"/>
<evidence type="ECO:0000256" key="3">
    <source>
        <dbReference type="ARBA" id="ARBA00022833"/>
    </source>
</evidence>
<dbReference type="Gene3D" id="3.30.60.90">
    <property type="match status" value="1"/>
</dbReference>
<reference evidence="7" key="1">
    <citation type="submission" date="2021-12" db="EMBL/GenBank/DDBJ databases">
        <authorList>
            <person name="Zaccaron A."/>
            <person name="Stergiopoulos I."/>
        </authorList>
    </citation>
    <scope>NUCLEOTIDE SEQUENCE</scope>
    <source>
        <strain evidence="7">Race5_Kim</strain>
    </source>
</reference>
<keyword evidence="3" id="KW-0862">Zinc</keyword>
<feature type="region of interest" description="Disordered" evidence="5">
    <location>
        <begin position="109"/>
        <end position="158"/>
    </location>
</feature>
<dbReference type="GO" id="GO:0008270">
    <property type="term" value="F:zinc ion binding"/>
    <property type="evidence" value="ECO:0007669"/>
    <property type="project" value="UniProtKB-KW"/>
</dbReference>
<protein>
    <recommendedName>
        <fullName evidence="6">ZZ-type domain-containing protein</fullName>
    </recommendedName>
</protein>
<keyword evidence="8" id="KW-1185">Reference proteome</keyword>
<evidence type="ECO:0000313" key="7">
    <source>
        <dbReference type="EMBL" id="UJO19294.1"/>
    </source>
</evidence>
<feature type="domain" description="ZZ-type" evidence="6">
    <location>
        <begin position="166"/>
        <end position="217"/>
    </location>
</feature>
<dbReference type="KEGG" id="ffu:CLAFUR5_06739"/>
<evidence type="ECO:0000256" key="4">
    <source>
        <dbReference type="PROSITE-ProRule" id="PRU00228"/>
    </source>
</evidence>
<evidence type="ECO:0000256" key="1">
    <source>
        <dbReference type="ARBA" id="ARBA00022723"/>
    </source>
</evidence>